<protein>
    <recommendedName>
        <fullName evidence="2">WW domain-containing protein</fullName>
    </recommendedName>
</protein>
<keyword evidence="4" id="KW-1185">Reference proteome</keyword>
<dbReference type="PROSITE" id="PS50020">
    <property type="entry name" value="WW_DOMAIN_2"/>
    <property type="match status" value="1"/>
</dbReference>
<proteinExistence type="predicted"/>
<feature type="compositionally biased region" description="Basic residues" evidence="1">
    <location>
        <begin position="112"/>
        <end position="123"/>
    </location>
</feature>
<name>A0AAD3H944_9STRA</name>
<dbReference type="SUPFAM" id="SSF51045">
    <property type="entry name" value="WW domain"/>
    <property type="match status" value="1"/>
</dbReference>
<evidence type="ECO:0000256" key="1">
    <source>
        <dbReference type="SAM" id="MobiDB-lite"/>
    </source>
</evidence>
<dbReference type="Pfam" id="PF00397">
    <property type="entry name" value="WW"/>
    <property type="match status" value="1"/>
</dbReference>
<dbReference type="EMBL" id="BLLK01000047">
    <property type="protein sequence ID" value="GFH54514.1"/>
    <property type="molecule type" value="Genomic_DNA"/>
</dbReference>
<dbReference type="InterPro" id="IPR036020">
    <property type="entry name" value="WW_dom_sf"/>
</dbReference>
<dbReference type="InterPro" id="IPR001202">
    <property type="entry name" value="WW_dom"/>
</dbReference>
<dbReference type="Gene3D" id="2.20.70.10">
    <property type="match status" value="1"/>
</dbReference>
<comment type="caution">
    <text evidence="3">The sequence shown here is derived from an EMBL/GenBank/DDBJ whole genome shotgun (WGS) entry which is preliminary data.</text>
</comment>
<dbReference type="SMART" id="SM00456">
    <property type="entry name" value="WW"/>
    <property type="match status" value="1"/>
</dbReference>
<accession>A0AAD3H944</accession>
<organism evidence="3 4">
    <name type="scientific">Chaetoceros tenuissimus</name>
    <dbReference type="NCBI Taxonomy" id="426638"/>
    <lineage>
        <taxon>Eukaryota</taxon>
        <taxon>Sar</taxon>
        <taxon>Stramenopiles</taxon>
        <taxon>Ochrophyta</taxon>
        <taxon>Bacillariophyta</taxon>
        <taxon>Coscinodiscophyceae</taxon>
        <taxon>Chaetocerotophycidae</taxon>
        <taxon>Chaetocerotales</taxon>
        <taxon>Chaetocerotaceae</taxon>
        <taxon>Chaetoceros</taxon>
    </lineage>
</organism>
<dbReference type="CDD" id="cd00201">
    <property type="entry name" value="WW"/>
    <property type="match status" value="1"/>
</dbReference>
<evidence type="ECO:0000313" key="3">
    <source>
        <dbReference type="EMBL" id="GFH54514.1"/>
    </source>
</evidence>
<reference evidence="3 4" key="1">
    <citation type="journal article" date="2021" name="Sci. Rep.">
        <title>The genome of the diatom Chaetoceros tenuissimus carries an ancient integrated fragment of an extant virus.</title>
        <authorList>
            <person name="Hongo Y."/>
            <person name="Kimura K."/>
            <person name="Takaki Y."/>
            <person name="Yoshida Y."/>
            <person name="Baba S."/>
            <person name="Kobayashi G."/>
            <person name="Nagasaki K."/>
            <person name="Hano T."/>
            <person name="Tomaru Y."/>
        </authorList>
    </citation>
    <scope>NUCLEOTIDE SEQUENCE [LARGE SCALE GENOMIC DNA]</scope>
    <source>
        <strain evidence="3 4">NIES-3715</strain>
    </source>
</reference>
<sequence>MDVLANIKFVDVKVSGLTESFVPMTPTNDNLQKNVCKIVVDPESYQELRKTVFGLLTCNIHPTIKILSQYSPLLVHRFNCTSLEKAIVHLKKEFRKHIENMRIEKSKDNIRSKGRKKRKRKDPIHRANDSSKKRKRKITDNDNDASMEYHKVVPNIAGNISTFECKTSTQAKSKEEKAIGAITDGYSLPRGWTERIDKTSGRPYYFHAEEEIAQWERPLSPEEKMRLGTSLAMELFELAFSTEQVDPPTNTDYVQISTTDEKIEKELVSWFADVVMKDHSRRFTDIWNDYARNFVELGFYSIEMIKEICSSEPKMIDGPDFSWMLLCHRQGLKAWLQLL</sequence>
<feature type="region of interest" description="Disordered" evidence="1">
    <location>
        <begin position="104"/>
        <end position="146"/>
    </location>
</feature>
<dbReference type="AlphaFoldDB" id="A0AAD3H944"/>
<dbReference type="Proteomes" id="UP001054902">
    <property type="component" value="Unassembled WGS sequence"/>
</dbReference>
<evidence type="ECO:0000313" key="4">
    <source>
        <dbReference type="Proteomes" id="UP001054902"/>
    </source>
</evidence>
<evidence type="ECO:0000259" key="2">
    <source>
        <dbReference type="PROSITE" id="PS50020"/>
    </source>
</evidence>
<gene>
    <name evidence="3" type="ORF">CTEN210_10990</name>
</gene>
<feature type="domain" description="WW" evidence="2">
    <location>
        <begin position="186"/>
        <end position="220"/>
    </location>
</feature>